<sequence length="452" mass="48668">MSGDASDHVAPAAHRTFAVRIGELIRRPDIGGMAVVVGVKIGMVLLNFALITLAARLLDPKAFGHYSILYSAAGLLCIVAAAGQEPFVLRMWNEMTAAGNAAKLKGALYFTLLLSLSGTVIVAIGLYFWASALVDGQTAITCVIYMMIVSVLQICMHLVRTEIGVASGDGAGNAIVGSVPVLYLLACFFSGTRPDTAHLFLALAVGAGLALLLQLYLIRGRILHRFPDFNRIRAVADYRLWLPRSVRFWLATSLEATNQYIDVIIIGYLMDPVIAGAYFVTVRLANLFAAAADSVNLFGTRHLPGLYYRGEQRALNKMLDSLAWITLAFSAIGLIGILVGGYFALLLINEPYAAYFPELLVLCLGTAALGTTRPSVIMLLLAGHEGRYLQIMAVCVVVRIAGFFLFVPHFGVMGAVATTAAAFALQSIVLRIADKALTGFDSSMFRLLLRRA</sequence>
<feature type="transmembrane region" description="Helical" evidence="1">
    <location>
        <begin position="30"/>
        <end position="55"/>
    </location>
</feature>
<organism evidence="2 3">
    <name type="scientific">Rhizobium soli</name>
    <dbReference type="NCBI Taxonomy" id="424798"/>
    <lineage>
        <taxon>Bacteria</taxon>
        <taxon>Pseudomonadati</taxon>
        <taxon>Pseudomonadota</taxon>
        <taxon>Alphaproteobacteria</taxon>
        <taxon>Hyphomicrobiales</taxon>
        <taxon>Rhizobiaceae</taxon>
        <taxon>Rhizobium/Agrobacterium group</taxon>
        <taxon>Rhizobium</taxon>
    </lineage>
</organism>
<keyword evidence="1" id="KW-1133">Transmembrane helix</keyword>
<keyword evidence="1" id="KW-0812">Transmembrane</keyword>
<keyword evidence="3" id="KW-1185">Reference proteome</keyword>
<evidence type="ECO:0000313" key="2">
    <source>
        <dbReference type="EMBL" id="MBB6509790.1"/>
    </source>
</evidence>
<dbReference type="InterPro" id="IPR052556">
    <property type="entry name" value="PolySynth_Transporter"/>
</dbReference>
<dbReference type="AlphaFoldDB" id="A0A7X0JM75"/>
<proteinExistence type="predicted"/>
<dbReference type="PANTHER" id="PTHR43424">
    <property type="entry name" value="LOCUS PUTATIVE PROTEIN 1-RELATED"/>
    <property type="match status" value="1"/>
</dbReference>
<comment type="caution">
    <text evidence="2">The sequence shown here is derived from an EMBL/GenBank/DDBJ whole genome shotgun (WGS) entry which is preliminary data.</text>
</comment>
<protein>
    <submittedName>
        <fullName evidence="2">O-antigen/teichoic acid export membrane protein</fullName>
    </submittedName>
</protein>
<feature type="transmembrane region" description="Helical" evidence="1">
    <location>
        <begin position="136"/>
        <end position="159"/>
    </location>
</feature>
<evidence type="ECO:0000256" key="1">
    <source>
        <dbReference type="SAM" id="Phobius"/>
    </source>
</evidence>
<feature type="transmembrane region" description="Helical" evidence="1">
    <location>
        <begin position="171"/>
        <end position="191"/>
    </location>
</feature>
<feature type="transmembrane region" description="Helical" evidence="1">
    <location>
        <begin position="388"/>
        <end position="406"/>
    </location>
</feature>
<feature type="transmembrane region" description="Helical" evidence="1">
    <location>
        <begin position="322"/>
        <end position="347"/>
    </location>
</feature>
<name>A0A7X0JM75_9HYPH</name>
<feature type="transmembrane region" description="Helical" evidence="1">
    <location>
        <begin position="197"/>
        <end position="218"/>
    </location>
</feature>
<dbReference type="PANTHER" id="PTHR43424:SF1">
    <property type="entry name" value="LOCUS PUTATIVE PROTEIN 1-RELATED"/>
    <property type="match status" value="1"/>
</dbReference>
<reference evidence="2 3" key="1">
    <citation type="submission" date="2020-08" db="EMBL/GenBank/DDBJ databases">
        <title>The Agave Microbiome: Exploring the role of microbial communities in plant adaptations to desert environments.</title>
        <authorList>
            <person name="Partida-Martinez L.P."/>
        </authorList>
    </citation>
    <scope>NUCLEOTIDE SEQUENCE [LARGE SCALE GENOMIC DNA]</scope>
    <source>
        <strain evidence="2 3">AS3.12</strain>
    </source>
</reference>
<feature type="transmembrane region" description="Helical" evidence="1">
    <location>
        <begin position="67"/>
        <end position="88"/>
    </location>
</feature>
<evidence type="ECO:0000313" key="3">
    <source>
        <dbReference type="Proteomes" id="UP000585437"/>
    </source>
</evidence>
<dbReference type="EMBL" id="JACHBU010000006">
    <property type="protein sequence ID" value="MBB6509790.1"/>
    <property type="molecule type" value="Genomic_DNA"/>
</dbReference>
<gene>
    <name evidence="2" type="ORF">F4695_003174</name>
</gene>
<feature type="transmembrane region" description="Helical" evidence="1">
    <location>
        <begin position="412"/>
        <end position="433"/>
    </location>
</feature>
<accession>A0A7X0JM75</accession>
<feature type="transmembrane region" description="Helical" evidence="1">
    <location>
        <begin position="108"/>
        <end position="130"/>
    </location>
</feature>
<dbReference type="Proteomes" id="UP000585437">
    <property type="component" value="Unassembled WGS sequence"/>
</dbReference>
<keyword evidence="1" id="KW-0472">Membrane</keyword>
<feature type="transmembrane region" description="Helical" evidence="1">
    <location>
        <begin position="359"/>
        <end position="381"/>
    </location>
</feature>
<dbReference type="RefSeq" id="WP_184655219.1">
    <property type="nucleotide sequence ID" value="NZ_JACHBU010000006.1"/>
</dbReference>